<dbReference type="PANTHER" id="PTHR21294:SF17">
    <property type="entry name" value="PROTEIN FIXA"/>
    <property type="match status" value="1"/>
</dbReference>
<dbReference type="SMART" id="SM00893">
    <property type="entry name" value="ETF"/>
    <property type="match status" value="1"/>
</dbReference>
<proteinExistence type="predicted"/>
<dbReference type="Proteomes" id="UP001519271">
    <property type="component" value="Unassembled WGS sequence"/>
</dbReference>
<dbReference type="RefSeq" id="WP_209459028.1">
    <property type="nucleotide sequence ID" value="NZ_JAGGKC010000008.1"/>
</dbReference>
<dbReference type="PANTHER" id="PTHR21294">
    <property type="entry name" value="ELECTRON TRANSFER FLAVOPROTEIN BETA-SUBUNIT"/>
    <property type="match status" value="1"/>
</dbReference>
<dbReference type="InterPro" id="IPR033948">
    <property type="entry name" value="ETF_beta_N"/>
</dbReference>
<dbReference type="Pfam" id="PF01012">
    <property type="entry name" value="ETF"/>
    <property type="match status" value="1"/>
</dbReference>
<dbReference type="CDD" id="cd01714">
    <property type="entry name" value="ETF_beta"/>
    <property type="match status" value="1"/>
</dbReference>
<evidence type="ECO:0000259" key="2">
    <source>
        <dbReference type="SMART" id="SM00893"/>
    </source>
</evidence>
<comment type="caution">
    <text evidence="3">The sequence shown here is derived from an EMBL/GenBank/DDBJ whole genome shotgun (WGS) entry which is preliminary data.</text>
</comment>
<dbReference type="Gene3D" id="3.40.50.620">
    <property type="entry name" value="HUPs"/>
    <property type="match status" value="1"/>
</dbReference>
<dbReference type="InterPro" id="IPR014729">
    <property type="entry name" value="Rossmann-like_a/b/a_fold"/>
</dbReference>
<name>A0ABS4G2N5_9CLOT</name>
<sequence length="261" mass="27787">MKIVVCIKEVFNSDDVKIDKKTKNIDRRGAELFINPYDLNAVELALELKDKFGAETYAITMGIPSAENSLRECLAMGIDKGILLTDRALAGSDTIATSLALTETIKKYVPGCDLIICGKHAIDAETSIVGPAIAERLGIAQLTYVDELVSIEAGRVIVKKASENGDLEVEAKLPAMLSVTGEVNKPRYMDLKNIRFAVSSPIEVVNTANLGLAAEAVGVPGSPTVVGEMHMVERAAGACRMLSGSTVDIARKIAELAKAAK</sequence>
<feature type="domain" description="Electron transfer flavoprotein alpha/beta-subunit N-terminal" evidence="2">
    <location>
        <begin position="22"/>
        <end position="214"/>
    </location>
</feature>
<protein>
    <recommendedName>
        <fullName evidence="1">Electron transfer flavoprotein small subunit</fullName>
    </recommendedName>
</protein>
<dbReference type="InterPro" id="IPR012255">
    <property type="entry name" value="ETF_b"/>
</dbReference>
<organism evidence="3 4">
    <name type="scientific">Youngiibacter multivorans</name>
    <dbReference type="NCBI Taxonomy" id="937251"/>
    <lineage>
        <taxon>Bacteria</taxon>
        <taxon>Bacillati</taxon>
        <taxon>Bacillota</taxon>
        <taxon>Clostridia</taxon>
        <taxon>Eubacteriales</taxon>
        <taxon>Clostridiaceae</taxon>
        <taxon>Youngiibacter</taxon>
    </lineage>
</organism>
<dbReference type="SUPFAM" id="SSF52402">
    <property type="entry name" value="Adenine nucleotide alpha hydrolases-like"/>
    <property type="match status" value="1"/>
</dbReference>
<gene>
    <name evidence="3" type="ORF">J2Z34_001285</name>
</gene>
<evidence type="ECO:0000313" key="3">
    <source>
        <dbReference type="EMBL" id="MBP1918805.1"/>
    </source>
</evidence>
<dbReference type="InterPro" id="IPR014730">
    <property type="entry name" value="ETF_a/b_N"/>
</dbReference>
<evidence type="ECO:0000313" key="4">
    <source>
        <dbReference type="Proteomes" id="UP001519271"/>
    </source>
</evidence>
<dbReference type="PIRSF" id="PIRSF000090">
    <property type="entry name" value="Beta-ETF"/>
    <property type="match status" value="1"/>
</dbReference>
<reference evidence="3 4" key="1">
    <citation type="submission" date="2021-03" db="EMBL/GenBank/DDBJ databases">
        <title>Genomic Encyclopedia of Type Strains, Phase IV (KMG-IV): sequencing the most valuable type-strain genomes for metagenomic binning, comparative biology and taxonomic classification.</title>
        <authorList>
            <person name="Goeker M."/>
        </authorList>
    </citation>
    <scope>NUCLEOTIDE SEQUENCE [LARGE SCALE GENOMIC DNA]</scope>
    <source>
        <strain evidence="3 4">DSM 6139</strain>
    </source>
</reference>
<evidence type="ECO:0000256" key="1">
    <source>
        <dbReference type="ARBA" id="ARBA00042002"/>
    </source>
</evidence>
<accession>A0ABS4G2N5</accession>
<dbReference type="EMBL" id="JAGGKC010000008">
    <property type="protein sequence ID" value="MBP1918805.1"/>
    <property type="molecule type" value="Genomic_DNA"/>
</dbReference>
<keyword evidence="4" id="KW-1185">Reference proteome</keyword>